<name>U5EVF0_9DIPT</name>
<evidence type="ECO:0000259" key="6">
    <source>
        <dbReference type="PROSITE" id="PS50850"/>
    </source>
</evidence>
<evidence type="ECO:0000256" key="5">
    <source>
        <dbReference type="SAM" id="Phobius"/>
    </source>
</evidence>
<dbReference type="SUPFAM" id="SSF103473">
    <property type="entry name" value="MFS general substrate transporter"/>
    <property type="match status" value="1"/>
</dbReference>
<feature type="transmembrane region" description="Helical" evidence="5">
    <location>
        <begin position="408"/>
        <end position="425"/>
    </location>
</feature>
<feature type="non-terminal residue" evidence="7">
    <location>
        <position position="1"/>
    </location>
</feature>
<feature type="transmembrane region" description="Helical" evidence="5">
    <location>
        <begin position="231"/>
        <end position="253"/>
    </location>
</feature>
<dbReference type="PROSITE" id="PS00216">
    <property type="entry name" value="SUGAR_TRANSPORT_1"/>
    <property type="match status" value="1"/>
</dbReference>
<dbReference type="EMBL" id="GANO01001906">
    <property type="protein sequence ID" value="JAB57965.1"/>
    <property type="molecule type" value="mRNA"/>
</dbReference>
<dbReference type="InterPro" id="IPR005828">
    <property type="entry name" value="MFS_sugar_transport-like"/>
</dbReference>
<dbReference type="GO" id="GO:0022857">
    <property type="term" value="F:transmembrane transporter activity"/>
    <property type="evidence" value="ECO:0007669"/>
    <property type="project" value="InterPro"/>
</dbReference>
<feature type="transmembrane region" description="Helical" evidence="5">
    <location>
        <begin position="172"/>
        <end position="190"/>
    </location>
</feature>
<protein>
    <submittedName>
        <fullName evidence="7">Putative transmembrane transport</fullName>
    </submittedName>
</protein>
<keyword evidence="3 5" id="KW-1133">Transmembrane helix</keyword>
<feature type="transmembrane region" description="Helical" evidence="5">
    <location>
        <begin position="378"/>
        <end position="396"/>
    </location>
</feature>
<feature type="transmembrane region" description="Helical" evidence="5">
    <location>
        <begin position="259"/>
        <end position="277"/>
    </location>
</feature>
<dbReference type="CDD" id="cd17317">
    <property type="entry name" value="MFS_SLC22"/>
    <property type="match status" value="1"/>
</dbReference>
<feature type="transmembrane region" description="Helical" evidence="5">
    <location>
        <begin position="345"/>
        <end position="366"/>
    </location>
</feature>
<dbReference type="InterPro" id="IPR036259">
    <property type="entry name" value="MFS_trans_sf"/>
</dbReference>
<dbReference type="InterPro" id="IPR005829">
    <property type="entry name" value="Sugar_transporter_CS"/>
</dbReference>
<feature type="transmembrane region" description="Helical" evidence="5">
    <location>
        <begin position="25"/>
        <end position="46"/>
    </location>
</feature>
<dbReference type="Gene3D" id="1.20.1250.20">
    <property type="entry name" value="MFS general substrate transporter like domains"/>
    <property type="match status" value="1"/>
</dbReference>
<comment type="subcellular location">
    <subcellularLocation>
        <location evidence="1">Membrane</location>
        <topology evidence="1">Multi-pass membrane protein</topology>
    </subcellularLocation>
</comment>
<dbReference type="AlphaFoldDB" id="U5EVF0"/>
<keyword evidence="2 5" id="KW-0812">Transmembrane</keyword>
<dbReference type="InterPro" id="IPR020846">
    <property type="entry name" value="MFS_dom"/>
</dbReference>
<feature type="transmembrane region" description="Helical" evidence="5">
    <location>
        <begin position="466"/>
        <end position="485"/>
    </location>
</feature>
<evidence type="ECO:0000256" key="1">
    <source>
        <dbReference type="ARBA" id="ARBA00004141"/>
    </source>
</evidence>
<evidence type="ECO:0000256" key="3">
    <source>
        <dbReference type="ARBA" id="ARBA00022989"/>
    </source>
</evidence>
<evidence type="ECO:0000256" key="4">
    <source>
        <dbReference type="ARBA" id="ARBA00023136"/>
    </source>
</evidence>
<accession>U5EVF0</accession>
<dbReference type="PROSITE" id="PS50850">
    <property type="entry name" value="MFS"/>
    <property type="match status" value="1"/>
</dbReference>
<evidence type="ECO:0000313" key="7">
    <source>
        <dbReference type="EMBL" id="JAB57965.1"/>
    </source>
</evidence>
<reference evidence="7" key="1">
    <citation type="journal article" date="2014" name="Insect Biochem. Mol. Biol.">
        <title>An insight into the sialome of the frog biting fly, Corethrella appendiculata.</title>
        <authorList>
            <person name="Ribeiro J.M.C."/>
            <person name="Chagas A.C."/>
            <person name="Pham V.M."/>
            <person name="Lounibos L.P."/>
            <person name="Calvo E."/>
        </authorList>
    </citation>
    <scope>NUCLEOTIDE SEQUENCE</scope>
    <source>
        <tissue evidence="7">Salivary glands</tissue>
    </source>
</reference>
<organism evidence="7">
    <name type="scientific">Corethrella appendiculata</name>
    <dbReference type="NCBI Taxonomy" id="1370023"/>
    <lineage>
        <taxon>Eukaryota</taxon>
        <taxon>Metazoa</taxon>
        <taxon>Ecdysozoa</taxon>
        <taxon>Arthropoda</taxon>
        <taxon>Hexapoda</taxon>
        <taxon>Insecta</taxon>
        <taxon>Pterygota</taxon>
        <taxon>Neoptera</taxon>
        <taxon>Endopterygota</taxon>
        <taxon>Diptera</taxon>
        <taxon>Nematocera</taxon>
        <taxon>Culicoidea</taxon>
        <taxon>Chaoboridae</taxon>
        <taxon>Corethrella</taxon>
    </lineage>
</organism>
<sequence>SKTNLDYDKILSEIGDFGPYHLRQFIFICFAVFVGSGFLFTFVFTASDLNYRCLIPECENASHTTYMTPWLSNAIPFNDKDPSKCERFSTINNNNQQSDFNCFNQNISKFIDEKKCEEFIYENDEVTILKEWNLTCAPNKWKLTLVGTINNIGQFVCFPLTGFLSDRFGRRLVLTIGTFAAGIIGLLKSFSVNYEMFLLLEFLEPMIGAGIYATSLILATELVKPGKRVMALCVIDTFYATGLAYISLLAMIFHNWRTFLRVYYAPTLLTISYFWLMTESVRWLLSKGDSSKAINILSKMAKANGKPDPTETLEQLESCSINNEKSDEKADKRESLKDVLKHPFLLLRIANCSFCWLTVVFVYYGLSLNSVTLAGNKYLNFISVSLIELPSFWLNYIIVERLGRRKTLCGGLICSGLACIFYELIGGEYFWIQLLLFLFGKFSISLSFSVLYVYTSEIYPTNLRQSLLSVCSMFGRIGSMIAPQMPLLALIWAPLAVVLYGTVSLLAGLLVLRLPETKNIQLPDTIEEAKFLKQTDKNFASSIVSGN</sequence>
<proteinExistence type="evidence at transcript level"/>
<feature type="transmembrane region" description="Helical" evidence="5">
    <location>
        <begin position="491"/>
        <end position="512"/>
    </location>
</feature>
<feature type="transmembrane region" description="Helical" evidence="5">
    <location>
        <begin position="431"/>
        <end position="454"/>
    </location>
</feature>
<keyword evidence="4 5" id="KW-0472">Membrane</keyword>
<evidence type="ECO:0000256" key="2">
    <source>
        <dbReference type="ARBA" id="ARBA00022692"/>
    </source>
</evidence>
<dbReference type="GO" id="GO:0016020">
    <property type="term" value="C:membrane"/>
    <property type="evidence" value="ECO:0007669"/>
    <property type="project" value="UniProtKB-SubCell"/>
</dbReference>
<feature type="transmembrane region" description="Helical" evidence="5">
    <location>
        <begin position="196"/>
        <end position="219"/>
    </location>
</feature>
<dbReference type="Pfam" id="PF00083">
    <property type="entry name" value="Sugar_tr"/>
    <property type="match status" value="1"/>
</dbReference>
<dbReference type="PANTHER" id="PTHR24064">
    <property type="entry name" value="SOLUTE CARRIER FAMILY 22 MEMBER"/>
    <property type="match status" value="1"/>
</dbReference>
<feature type="domain" description="Major facilitator superfamily (MFS) profile" evidence="6">
    <location>
        <begin position="101"/>
        <end position="519"/>
    </location>
</feature>